<evidence type="ECO:0000313" key="5">
    <source>
        <dbReference type="Proteomes" id="UP000826616"/>
    </source>
</evidence>
<keyword evidence="1" id="KW-0472">Membrane</keyword>
<keyword evidence="1" id="KW-1133">Transmembrane helix</keyword>
<dbReference type="PANTHER" id="PTHR37814:SF1">
    <property type="entry name" value="MEMBRANE PROTEIN"/>
    <property type="match status" value="1"/>
</dbReference>
<dbReference type="Proteomes" id="UP000826616">
    <property type="component" value="Chromosome"/>
</dbReference>
<dbReference type="RefSeq" id="WP_057898020.1">
    <property type="nucleotide sequence ID" value="NZ_CP080764.1"/>
</dbReference>
<protein>
    <submittedName>
        <fullName evidence="3">Uncharacterized membrane protein YkvI</fullName>
    </submittedName>
</protein>
<feature type="transmembrane region" description="Helical" evidence="1">
    <location>
        <begin position="76"/>
        <end position="103"/>
    </location>
</feature>
<keyword evidence="5" id="KW-1185">Reference proteome</keyword>
<dbReference type="OrthoDB" id="4424890at2"/>
<reference evidence="2 5" key="2">
    <citation type="submission" date="2021-08" db="EMBL/GenBank/DDBJ databases">
        <title>Complete genome sequence of the strain Aneurinibacillus thermoaerophilus CCM 8960.</title>
        <authorList>
            <person name="Musilova J."/>
            <person name="Kourilova X."/>
            <person name="Pernicova I."/>
            <person name="Bezdicek M."/>
            <person name="Lengerova M."/>
            <person name="Obruca S."/>
            <person name="Sedlar K."/>
        </authorList>
    </citation>
    <scope>NUCLEOTIDE SEQUENCE [LARGE SCALE GENOMIC DNA]</scope>
    <source>
        <strain evidence="2 5">CCM 8960</strain>
    </source>
</reference>
<dbReference type="InterPro" id="IPR038728">
    <property type="entry name" value="YkvI-like"/>
</dbReference>
<feature type="transmembrane region" description="Helical" evidence="1">
    <location>
        <begin position="178"/>
        <end position="198"/>
    </location>
</feature>
<evidence type="ECO:0000313" key="4">
    <source>
        <dbReference type="Proteomes" id="UP000198956"/>
    </source>
</evidence>
<feature type="transmembrane region" description="Helical" evidence="1">
    <location>
        <begin position="252"/>
        <end position="271"/>
    </location>
</feature>
<name>A0A1G8D1G6_ANETH</name>
<proteinExistence type="predicted"/>
<feature type="transmembrane region" description="Helical" evidence="1">
    <location>
        <begin position="138"/>
        <end position="158"/>
    </location>
</feature>
<feature type="transmembrane region" description="Helical" evidence="1">
    <location>
        <begin position="36"/>
        <end position="56"/>
    </location>
</feature>
<reference evidence="3 4" key="1">
    <citation type="submission" date="2016-10" db="EMBL/GenBank/DDBJ databases">
        <authorList>
            <person name="de Groot N.N."/>
        </authorList>
    </citation>
    <scope>NUCLEOTIDE SEQUENCE [LARGE SCALE GENOMIC DNA]</scope>
    <source>
        <strain evidence="3 4">L 420-91</strain>
    </source>
</reference>
<evidence type="ECO:0000256" key="1">
    <source>
        <dbReference type="SAM" id="Phobius"/>
    </source>
</evidence>
<feature type="transmembrane region" description="Helical" evidence="1">
    <location>
        <begin position="109"/>
        <end position="126"/>
    </location>
</feature>
<dbReference type="Proteomes" id="UP000198956">
    <property type="component" value="Unassembled WGS sequence"/>
</dbReference>
<evidence type="ECO:0000313" key="3">
    <source>
        <dbReference type="EMBL" id="SDH51229.1"/>
    </source>
</evidence>
<evidence type="ECO:0000313" key="2">
    <source>
        <dbReference type="EMBL" id="QYY41960.1"/>
    </source>
</evidence>
<gene>
    <name evidence="2" type="ORF">K3F53_13840</name>
    <name evidence="3" type="ORF">SAMN04489735_102941</name>
</gene>
<keyword evidence="1" id="KW-0812">Transmembrane</keyword>
<dbReference type="EMBL" id="FNDE01000029">
    <property type="protein sequence ID" value="SDH51229.1"/>
    <property type="molecule type" value="Genomic_DNA"/>
</dbReference>
<accession>A0A1G8D1G6</accession>
<dbReference type="GeneID" id="97142460"/>
<dbReference type="EMBL" id="CP080764">
    <property type="protein sequence ID" value="QYY41960.1"/>
    <property type="molecule type" value="Genomic_DNA"/>
</dbReference>
<feature type="transmembrane region" description="Helical" evidence="1">
    <location>
        <begin position="316"/>
        <end position="335"/>
    </location>
</feature>
<sequence length="344" mass="37438">MIQVGFTYIGTIVGAGFASGQEIFQFITRFGSKSTIIIAISIFLFTLAGAKVMLLAQKIEASSYHQFNHYMFGERIGNWVNGFMLVTLICITGVMLAGTGALFEQQFGRFYQIGILVTAMFVYIVTSRGIGAVMTVNSFVVPLMISFTGLIGAHTFLAENYFSDSPTVSTTPLWILSPFLYVAFNISLALVVLVPIGGEIRDRNVLIGGSIIGGAGLGLLLLLSNYTLLVHSEEVSGAEVPMAMVVSSFGPLMQWMFSAIILAEIFTTLVGNVFGVTRQLQVHSAFGKDRRFIIIGLLAICYVISQFGFSSLVHRLYPLFGYIGAGTLLMIFIMGKNNKKTRDA</sequence>
<dbReference type="PANTHER" id="PTHR37814">
    <property type="entry name" value="CONSERVED MEMBRANE PROTEIN"/>
    <property type="match status" value="1"/>
</dbReference>
<organism evidence="3 4">
    <name type="scientific">Aneurinibacillus thermoaerophilus</name>
    <dbReference type="NCBI Taxonomy" id="143495"/>
    <lineage>
        <taxon>Bacteria</taxon>
        <taxon>Bacillati</taxon>
        <taxon>Bacillota</taxon>
        <taxon>Bacilli</taxon>
        <taxon>Bacillales</taxon>
        <taxon>Paenibacillaceae</taxon>
        <taxon>Aneurinibacillus group</taxon>
        <taxon>Aneurinibacillus</taxon>
    </lineage>
</organism>
<feature type="transmembrane region" description="Helical" evidence="1">
    <location>
        <begin position="205"/>
        <end position="223"/>
    </location>
</feature>
<feature type="transmembrane region" description="Helical" evidence="1">
    <location>
        <begin position="292"/>
        <end position="310"/>
    </location>
</feature>
<dbReference type="AlphaFoldDB" id="A0A1G8D1G6"/>